<keyword evidence="2" id="KW-1185">Reference proteome</keyword>
<evidence type="ECO:0000313" key="2">
    <source>
        <dbReference type="Proteomes" id="UP000003973"/>
    </source>
</evidence>
<gene>
    <name evidence="1" type="ORF">OFAG_02133</name>
</gene>
<comment type="caution">
    <text evidence="1">The sequence shown here is derived from an EMBL/GenBank/DDBJ whole genome shotgun (WGS) entry which is preliminary data.</text>
</comment>
<dbReference type="EMBL" id="ACDP02000006">
    <property type="protein sequence ID" value="EQM95302.1"/>
    <property type="molecule type" value="Genomic_DNA"/>
</dbReference>
<dbReference type="HOGENOM" id="CLU_3138532_0_0_4"/>
<evidence type="ECO:0000313" key="1">
    <source>
        <dbReference type="EMBL" id="EQM95302.1"/>
    </source>
</evidence>
<dbReference type="Proteomes" id="UP000003973">
    <property type="component" value="Unassembled WGS sequence"/>
</dbReference>
<sequence length="49" mass="5804">MYLKRQVKTRTNHENKILQGFLALAGWCEILKWCREPESNRHGVSTGRF</sequence>
<proteinExistence type="predicted"/>
<dbReference type="AlphaFoldDB" id="T5LQ09"/>
<organism evidence="1 2">
    <name type="scientific">Oxalobacter paraformigenes</name>
    <dbReference type="NCBI Taxonomy" id="556268"/>
    <lineage>
        <taxon>Bacteria</taxon>
        <taxon>Pseudomonadati</taxon>
        <taxon>Pseudomonadota</taxon>
        <taxon>Betaproteobacteria</taxon>
        <taxon>Burkholderiales</taxon>
        <taxon>Oxalobacteraceae</taxon>
        <taxon>Oxalobacter</taxon>
    </lineage>
</organism>
<accession>T5LQ09</accession>
<reference evidence="1" key="1">
    <citation type="submission" date="2011-10" db="EMBL/GenBank/DDBJ databases">
        <title>The Genome Sequence of Oxalobacter formigenes HOxBLS.</title>
        <authorList>
            <consortium name="The Broad Institute Genome Sequencing Platform"/>
            <person name="Earl A."/>
            <person name="Ward D."/>
            <person name="Feldgarden M."/>
            <person name="Gevers D."/>
            <person name="Allison M.J."/>
            <person name="Humphrey S."/>
            <person name="Young S.K."/>
            <person name="Zeng Q."/>
            <person name="Gargeya S."/>
            <person name="Fitzgerald M."/>
            <person name="Haas B."/>
            <person name="Abouelleil A."/>
            <person name="Alvarado L."/>
            <person name="Arachchi H.M."/>
            <person name="Berlin A."/>
            <person name="Brown A."/>
            <person name="Chapman S.B."/>
            <person name="Chen Z."/>
            <person name="Dunbar C."/>
            <person name="Freedman E."/>
            <person name="Gearin G."/>
            <person name="Goldberg J."/>
            <person name="Griggs A."/>
            <person name="Gujja S."/>
            <person name="Heiman D."/>
            <person name="Howarth C."/>
            <person name="Larson L."/>
            <person name="Lui A."/>
            <person name="MacDonald P.J.P."/>
            <person name="Montmayeur A."/>
            <person name="Murphy C."/>
            <person name="Neiman D."/>
            <person name="Pearson M."/>
            <person name="Priest M."/>
            <person name="Roberts A."/>
            <person name="Saif S."/>
            <person name="Shea T."/>
            <person name="Shenoy N."/>
            <person name="Sisk P."/>
            <person name="Stolte C."/>
            <person name="Sykes S."/>
            <person name="Wortman J."/>
            <person name="Nusbaum C."/>
            <person name="Birren B."/>
        </authorList>
    </citation>
    <scope>NUCLEOTIDE SEQUENCE [LARGE SCALE GENOMIC DNA]</scope>
    <source>
        <strain evidence="1">HOxBLS</strain>
    </source>
</reference>
<name>T5LQ09_9BURK</name>
<protein>
    <submittedName>
        <fullName evidence="1">Uncharacterized protein</fullName>
    </submittedName>
</protein>